<evidence type="ECO:0000313" key="17">
    <source>
        <dbReference type="Proteomes" id="UP001342826"/>
    </source>
</evidence>
<keyword evidence="6 14" id="KW-0686">Riboflavin biosynthesis</keyword>
<gene>
    <name evidence="16" type="primary">ribD</name>
    <name evidence="16" type="ORF">P9271_05460</name>
</gene>
<dbReference type="EC" id="3.5.4.26" evidence="14"/>
<feature type="domain" description="CMP/dCMP-type deaminase" evidence="15">
    <location>
        <begin position="1"/>
        <end position="123"/>
    </location>
</feature>
<dbReference type="RefSeq" id="WP_066226241.1">
    <property type="nucleotide sequence ID" value="NZ_JARTFQ010000005.1"/>
</dbReference>
<name>A0ABU6NUE8_9BACI</name>
<comment type="function">
    <text evidence="1 14">Converts 2,5-diamino-6-(ribosylamino)-4(3h)-pyrimidinone 5'-phosphate into 5-amino-6-(ribosylamino)-2,4(1h,3h)-pyrimidinedione 5'-phosphate.</text>
</comment>
<comment type="caution">
    <text evidence="16">The sequence shown here is derived from an EMBL/GenBank/DDBJ whole genome shotgun (WGS) entry which is preliminary data.</text>
</comment>
<evidence type="ECO:0000256" key="4">
    <source>
        <dbReference type="ARBA" id="ARBA00005259"/>
    </source>
</evidence>
<keyword evidence="8 14" id="KW-0862">Zinc</keyword>
<dbReference type="EC" id="1.1.1.193" evidence="14"/>
<evidence type="ECO:0000256" key="5">
    <source>
        <dbReference type="ARBA" id="ARBA00007417"/>
    </source>
</evidence>
<dbReference type="NCBIfam" id="TIGR00326">
    <property type="entry name" value="eubact_ribD"/>
    <property type="match status" value="1"/>
</dbReference>
<evidence type="ECO:0000256" key="2">
    <source>
        <dbReference type="ARBA" id="ARBA00004882"/>
    </source>
</evidence>
<dbReference type="CDD" id="cd01284">
    <property type="entry name" value="Riboflavin_deaminase-reductase"/>
    <property type="match status" value="1"/>
</dbReference>
<comment type="similarity">
    <text evidence="5 14">In the C-terminal section; belongs to the HTP reductase family.</text>
</comment>
<keyword evidence="10 14" id="KW-0560">Oxidoreductase</keyword>
<evidence type="ECO:0000256" key="7">
    <source>
        <dbReference type="ARBA" id="ARBA00022723"/>
    </source>
</evidence>
<dbReference type="PROSITE" id="PS51747">
    <property type="entry name" value="CYT_DCMP_DEAMINASES_2"/>
    <property type="match status" value="1"/>
</dbReference>
<keyword evidence="17" id="KW-1185">Reference proteome</keyword>
<sequence length="362" mass="39213">MTDKDYMKLAIELARQAAGQTSPNPLVGAVVVKDNQIAGMGAHLKAGEKHAEVHAIEMAGDKAEGSTVYVTLEPCSHYGKTPPCADLLVRSKVKKVFVAVTDPNPVVSGRGIKKLKDAGIEVEVGLLEEEAAELNKHFFHFVQTGKPFVTLKAASSLDGKTATVTGESKWITGEDARKDVHKSRELHDAILVGVNTVIADNPSLTCRTENPKRQPVRIILDTYLRTPEDANIVIDKLAPTWIIVSNQADQEKINIFEQNDVKIIQLSNDTIEIEEVLNVLGEHKIMSIYVEGGSTVHGSFIKNSMFNELIFYLAPKIIGGQAAPASIGGEGFSKMVDVPALKINEFTQIGSDLKIVASPKKG</sequence>
<dbReference type="GO" id="GO:0008703">
    <property type="term" value="F:5-amino-6-(5-phosphoribosylamino)uracil reductase activity"/>
    <property type="evidence" value="ECO:0007669"/>
    <property type="project" value="UniProtKB-EC"/>
</dbReference>
<dbReference type="InterPro" id="IPR004794">
    <property type="entry name" value="Eubact_RibD"/>
</dbReference>
<dbReference type="InterPro" id="IPR016193">
    <property type="entry name" value="Cytidine_deaminase-like"/>
</dbReference>
<comment type="pathway">
    <text evidence="3 14">Cofactor biosynthesis; riboflavin biosynthesis; 5-amino-6-(D-ribitylamino)uracil from GTP: step 3/4.</text>
</comment>
<dbReference type="PANTHER" id="PTHR38011">
    <property type="entry name" value="DIHYDROFOLATE REDUCTASE FAMILY PROTEIN (AFU_ORTHOLOGUE AFUA_8G06820)"/>
    <property type="match status" value="1"/>
</dbReference>
<dbReference type="Pfam" id="PF00383">
    <property type="entry name" value="dCMP_cyt_deam_1"/>
    <property type="match status" value="1"/>
</dbReference>
<dbReference type="Gene3D" id="3.40.140.10">
    <property type="entry name" value="Cytidine Deaminase, domain 2"/>
    <property type="match status" value="1"/>
</dbReference>
<accession>A0ABU6NUE8</accession>
<evidence type="ECO:0000256" key="10">
    <source>
        <dbReference type="ARBA" id="ARBA00023002"/>
    </source>
</evidence>
<evidence type="ECO:0000259" key="15">
    <source>
        <dbReference type="PROSITE" id="PS51747"/>
    </source>
</evidence>
<dbReference type="Pfam" id="PF01872">
    <property type="entry name" value="RibD_C"/>
    <property type="match status" value="1"/>
</dbReference>
<dbReference type="InterPro" id="IPR024072">
    <property type="entry name" value="DHFR-like_dom_sf"/>
</dbReference>
<evidence type="ECO:0000256" key="12">
    <source>
        <dbReference type="ARBA" id="ARBA00049861"/>
    </source>
</evidence>
<keyword evidence="7 14" id="KW-0479">Metal-binding</keyword>
<dbReference type="EMBL" id="JARTFS010000005">
    <property type="protein sequence ID" value="MED4400777.1"/>
    <property type="molecule type" value="Genomic_DNA"/>
</dbReference>
<dbReference type="InterPro" id="IPR050765">
    <property type="entry name" value="Riboflavin_Biosynth_HTPR"/>
</dbReference>
<dbReference type="InterPro" id="IPR011549">
    <property type="entry name" value="RibD_C"/>
</dbReference>
<dbReference type="InterPro" id="IPR002734">
    <property type="entry name" value="RibDG_C"/>
</dbReference>
<evidence type="ECO:0000256" key="9">
    <source>
        <dbReference type="ARBA" id="ARBA00022857"/>
    </source>
</evidence>
<comment type="pathway">
    <text evidence="2 14">Cofactor biosynthesis; riboflavin biosynthesis; 5-amino-6-(D-ribitylamino)uracil from GTP: step 2/4.</text>
</comment>
<evidence type="ECO:0000256" key="1">
    <source>
        <dbReference type="ARBA" id="ARBA00002151"/>
    </source>
</evidence>
<comment type="similarity">
    <text evidence="4 14">In the N-terminal section; belongs to the cytidine and deoxycytidylate deaminase family.</text>
</comment>
<evidence type="ECO:0000256" key="6">
    <source>
        <dbReference type="ARBA" id="ARBA00022619"/>
    </source>
</evidence>
<keyword evidence="11" id="KW-0511">Multifunctional enzyme</keyword>
<dbReference type="PANTHER" id="PTHR38011:SF7">
    <property type="entry name" value="2,5-DIAMINO-6-RIBOSYLAMINO-4(3H)-PYRIMIDINONE 5'-PHOSPHATE REDUCTASE"/>
    <property type="match status" value="1"/>
</dbReference>
<comment type="cofactor">
    <cofactor evidence="14">
        <name>Zn(2+)</name>
        <dbReference type="ChEBI" id="CHEBI:29105"/>
    </cofactor>
    <text evidence="14">Binds 1 zinc ion.</text>
</comment>
<dbReference type="Gene3D" id="3.40.430.10">
    <property type="entry name" value="Dihydrofolate Reductase, subunit A"/>
    <property type="match status" value="1"/>
</dbReference>
<dbReference type="InterPro" id="IPR002125">
    <property type="entry name" value="CMP_dCMP_dom"/>
</dbReference>
<dbReference type="NCBIfam" id="TIGR00227">
    <property type="entry name" value="ribD_Cterm"/>
    <property type="match status" value="1"/>
</dbReference>
<evidence type="ECO:0000256" key="14">
    <source>
        <dbReference type="PIRNR" id="PIRNR006769"/>
    </source>
</evidence>
<comment type="catalytic activity">
    <reaction evidence="13 14">
        <text>2,5-diamino-6-hydroxy-4-(5-phosphoribosylamino)-pyrimidine + H2O + H(+) = 5-amino-6-(5-phospho-D-ribosylamino)uracil + NH4(+)</text>
        <dbReference type="Rhea" id="RHEA:21868"/>
        <dbReference type="ChEBI" id="CHEBI:15377"/>
        <dbReference type="ChEBI" id="CHEBI:15378"/>
        <dbReference type="ChEBI" id="CHEBI:28938"/>
        <dbReference type="ChEBI" id="CHEBI:58453"/>
        <dbReference type="ChEBI" id="CHEBI:58614"/>
        <dbReference type="EC" id="3.5.4.26"/>
    </reaction>
</comment>
<evidence type="ECO:0000256" key="11">
    <source>
        <dbReference type="ARBA" id="ARBA00023268"/>
    </source>
</evidence>
<protein>
    <recommendedName>
        <fullName evidence="14">Riboflavin biosynthesis protein RibD</fullName>
    </recommendedName>
    <domain>
        <recommendedName>
            <fullName evidence="14">Diaminohydroxyphosphoribosylaminopyrimidine deaminase</fullName>
            <shortName evidence="14">DRAP deaminase</shortName>
            <ecNumber evidence="14">3.5.4.26</ecNumber>
        </recommendedName>
        <alternativeName>
            <fullName evidence="14">Riboflavin-specific deaminase</fullName>
        </alternativeName>
    </domain>
    <domain>
        <recommendedName>
            <fullName evidence="14">5-amino-6-(5-phosphoribosylamino)uracil reductase</fullName>
            <ecNumber evidence="14">1.1.1.193</ecNumber>
        </recommendedName>
        <alternativeName>
            <fullName evidence="14">HTP reductase</fullName>
        </alternativeName>
    </domain>
</protein>
<reference evidence="16 17" key="1">
    <citation type="submission" date="2023-03" db="EMBL/GenBank/DDBJ databases">
        <title>Bacillus Genome Sequencing.</title>
        <authorList>
            <person name="Dunlap C."/>
        </authorList>
    </citation>
    <scope>NUCLEOTIDE SEQUENCE [LARGE SCALE GENOMIC DNA]</scope>
    <source>
        <strain evidence="16 17">NRS-1717</strain>
    </source>
</reference>
<evidence type="ECO:0000256" key="8">
    <source>
        <dbReference type="ARBA" id="ARBA00022833"/>
    </source>
</evidence>
<evidence type="ECO:0000256" key="13">
    <source>
        <dbReference type="ARBA" id="ARBA00049886"/>
    </source>
</evidence>
<proteinExistence type="inferred from homology"/>
<keyword evidence="9 14" id="KW-0521">NADP</keyword>
<dbReference type="SUPFAM" id="SSF53597">
    <property type="entry name" value="Dihydrofolate reductase-like"/>
    <property type="match status" value="1"/>
</dbReference>
<dbReference type="PROSITE" id="PS00903">
    <property type="entry name" value="CYT_DCMP_DEAMINASES_1"/>
    <property type="match status" value="1"/>
</dbReference>
<keyword evidence="14 16" id="KW-0378">Hydrolase</keyword>
<dbReference type="PIRSF" id="PIRSF006769">
    <property type="entry name" value="RibD"/>
    <property type="match status" value="1"/>
</dbReference>
<dbReference type="GeneID" id="301139981"/>
<evidence type="ECO:0000256" key="3">
    <source>
        <dbReference type="ARBA" id="ARBA00004910"/>
    </source>
</evidence>
<evidence type="ECO:0000313" key="16">
    <source>
        <dbReference type="EMBL" id="MED4400777.1"/>
    </source>
</evidence>
<comment type="catalytic activity">
    <reaction evidence="12 14">
        <text>5-amino-6-(5-phospho-D-ribitylamino)uracil + NADP(+) = 5-amino-6-(5-phospho-D-ribosylamino)uracil + NADPH + H(+)</text>
        <dbReference type="Rhea" id="RHEA:17845"/>
        <dbReference type="ChEBI" id="CHEBI:15378"/>
        <dbReference type="ChEBI" id="CHEBI:57783"/>
        <dbReference type="ChEBI" id="CHEBI:58349"/>
        <dbReference type="ChEBI" id="CHEBI:58421"/>
        <dbReference type="ChEBI" id="CHEBI:58453"/>
        <dbReference type="EC" id="1.1.1.193"/>
    </reaction>
</comment>
<organism evidence="16 17">
    <name type="scientific">Metabacillus fastidiosus</name>
    <dbReference type="NCBI Taxonomy" id="1458"/>
    <lineage>
        <taxon>Bacteria</taxon>
        <taxon>Bacillati</taxon>
        <taxon>Bacillota</taxon>
        <taxon>Bacilli</taxon>
        <taxon>Bacillales</taxon>
        <taxon>Bacillaceae</taxon>
        <taxon>Metabacillus</taxon>
    </lineage>
</organism>
<dbReference type="SUPFAM" id="SSF53927">
    <property type="entry name" value="Cytidine deaminase-like"/>
    <property type="match status" value="1"/>
</dbReference>
<dbReference type="InterPro" id="IPR016192">
    <property type="entry name" value="APOBEC/CMP_deaminase_Zn-bd"/>
</dbReference>
<dbReference type="Proteomes" id="UP001342826">
    <property type="component" value="Unassembled WGS sequence"/>
</dbReference>
<dbReference type="GO" id="GO:0008835">
    <property type="term" value="F:diaminohydroxyphosphoribosylaminopyrimidine deaminase activity"/>
    <property type="evidence" value="ECO:0007669"/>
    <property type="project" value="UniProtKB-EC"/>
</dbReference>